<comment type="caution">
    <text evidence="12">The sequence shown here is derived from an EMBL/GenBank/DDBJ whole genome shotgun (WGS) entry which is preliminary data.</text>
</comment>
<dbReference type="GO" id="GO:0042626">
    <property type="term" value="F:ATPase-coupled transmembrane transporter activity"/>
    <property type="evidence" value="ECO:0007669"/>
    <property type="project" value="TreeGrafter"/>
</dbReference>
<evidence type="ECO:0000256" key="1">
    <source>
        <dbReference type="ARBA" id="ARBA00004202"/>
    </source>
</evidence>
<dbReference type="PANTHER" id="PTHR43553">
    <property type="entry name" value="HEAVY METAL TRANSPORTER"/>
    <property type="match status" value="1"/>
</dbReference>
<evidence type="ECO:0000313" key="13">
    <source>
        <dbReference type="Proteomes" id="UP000010445"/>
    </source>
</evidence>
<evidence type="ECO:0000256" key="7">
    <source>
        <dbReference type="ARBA" id="ARBA00022840"/>
    </source>
</evidence>
<dbReference type="InterPro" id="IPR050095">
    <property type="entry name" value="ECF_ABC_transporter_ATP-bd"/>
</dbReference>
<evidence type="ECO:0000256" key="5">
    <source>
        <dbReference type="ARBA" id="ARBA00022737"/>
    </source>
</evidence>
<dbReference type="Gene3D" id="3.40.50.300">
    <property type="entry name" value="P-loop containing nucleotide triphosphate hydrolases"/>
    <property type="match status" value="2"/>
</dbReference>
<name>L1MDC0_9CORY</name>
<dbReference type="GO" id="GO:0043190">
    <property type="term" value="C:ATP-binding cassette (ABC) transporter complex"/>
    <property type="evidence" value="ECO:0007669"/>
    <property type="project" value="TreeGrafter"/>
</dbReference>
<dbReference type="GO" id="GO:0005524">
    <property type="term" value="F:ATP binding"/>
    <property type="evidence" value="ECO:0007669"/>
    <property type="project" value="UniProtKB-KW"/>
</dbReference>
<dbReference type="Proteomes" id="UP000010445">
    <property type="component" value="Unassembled WGS sequence"/>
</dbReference>
<dbReference type="CDD" id="cd03225">
    <property type="entry name" value="ABC_cobalt_CbiO_domain1"/>
    <property type="match status" value="1"/>
</dbReference>
<evidence type="ECO:0000256" key="10">
    <source>
        <dbReference type="ARBA" id="ARBA00025157"/>
    </source>
</evidence>
<keyword evidence="9" id="KW-0472">Membrane</keyword>
<gene>
    <name evidence="12" type="ORF">HMPREF9997_02035</name>
</gene>
<accession>L1MDC0</accession>
<dbReference type="HOGENOM" id="CLU_000604_86_7_11"/>
<dbReference type="Pfam" id="PF00005">
    <property type="entry name" value="ABC_tran"/>
    <property type="match status" value="2"/>
</dbReference>
<evidence type="ECO:0000256" key="8">
    <source>
        <dbReference type="ARBA" id="ARBA00022967"/>
    </source>
</evidence>
<evidence type="ECO:0000256" key="9">
    <source>
        <dbReference type="ARBA" id="ARBA00023136"/>
    </source>
</evidence>
<dbReference type="RefSeq" id="WP_006061464.1">
    <property type="nucleotide sequence ID" value="NZ_KB290820.1"/>
</dbReference>
<evidence type="ECO:0000313" key="12">
    <source>
        <dbReference type="EMBL" id="EKX89030.1"/>
    </source>
</evidence>
<evidence type="ECO:0000256" key="3">
    <source>
        <dbReference type="ARBA" id="ARBA00022448"/>
    </source>
</evidence>
<dbReference type="InterPro" id="IPR027417">
    <property type="entry name" value="P-loop_NTPase"/>
</dbReference>
<keyword evidence="4" id="KW-1003">Cell membrane</keyword>
<comment type="subcellular location">
    <subcellularLocation>
        <location evidence="1">Cell membrane</location>
        <topology evidence="1">Peripheral membrane protein</topology>
    </subcellularLocation>
</comment>
<dbReference type="EMBL" id="AMEM01000030">
    <property type="protein sequence ID" value="EKX89030.1"/>
    <property type="molecule type" value="Genomic_DNA"/>
</dbReference>
<dbReference type="InterPro" id="IPR003439">
    <property type="entry name" value="ABC_transporter-like_ATP-bd"/>
</dbReference>
<organism evidence="12 13">
    <name type="scientific">Corynebacterium durum F0235</name>
    <dbReference type="NCBI Taxonomy" id="1035195"/>
    <lineage>
        <taxon>Bacteria</taxon>
        <taxon>Bacillati</taxon>
        <taxon>Actinomycetota</taxon>
        <taxon>Actinomycetes</taxon>
        <taxon>Mycobacteriales</taxon>
        <taxon>Corynebacteriaceae</taxon>
        <taxon>Corynebacterium</taxon>
    </lineage>
</organism>
<keyword evidence="8" id="KW-1278">Translocase</keyword>
<protein>
    <submittedName>
        <fullName evidence="12">ABC transporter, ATP-binding protein</fullName>
    </submittedName>
</protein>
<dbReference type="InterPro" id="IPR003593">
    <property type="entry name" value="AAA+_ATPase"/>
</dbReference>
<reference evidence="12 13" key="1">
    <citation type="submission" date="2012-05" db="EMBL/GenBank/DDBJ databases">
        <authorList>
            <person name="Weinstock G."/>
            <person name="Sodergren E."/>
            <person name="Lobos E.A."/>
            <person name="Fulton L."/>
            <person name="Fulton R."/>
            <person name="Courtney L."/>
            <person name="Fronick C."/>
            <person name="O'Laughlin M."/>
            <person name="Godfrey J."/>
            <person name="Wilson R.M."/>
            <person name="Miner T."/>
            <person name="Farmer C."/>
            <person name="Delehaunty K."/>
            <person name="Cordes M."/>
            <person name="Minx P."/>
            <person name="Tomlinson C."/>
            <person name="Chen J."/>
            <person name="Wollam A."/>
            <person name="Pepin K.H."/>
            <person name="Bhonagiri V."/>
            <person name="Zhang X."/>
            <person name="Suruliraj S."/>
            <person name="Warren W."/>
            <person name="Mitreva M."/>
            <person name="Mardis E.R."/>
            <person name="Wilson R.K."/>
        </authorList>
    </citation>
    <scope>NUCLEOTIDE SEQUENCE [LARGE SCALE GENOMIC DNA]</scope>
    <source>
        <strain evidence="12 13">F0235</strain>
    </source>
</reference>
<keyword evidence="13" id="KW-1185">Reference proteome</keyword>
<keyword evidence="7 12" id="KW-0067">ATP-binding</keyword>
<dbReference type="InterPro" id="IPR017871">
    <property type="entry name" value="ABC_transporter-like_CS"/>
</dbReference>
<comment type="function">
    <text evidence="10">Probably part of an ABC transporter complex. Responsible for energy coupling to the transport system.</text>
</comment>
<dbReference type="PROSITE" id="PS00211">
    <property type="entry name" value="ABC_TRANSPORTER_1"/>
    <property type="match status" value="1"/>
</dbReference>
<proteinExistence type="inferred from homology"/>
<evidence type="ECO:0000256" key="4">
    <source>
        <dbReference type="ARBA" id="ARBA00022475"/>
    </source>
</evidence>
<feature type="domain" description="ABC transporter" evidence="11">
    <location>
        <begin position="3"/>
        <end position="242"/>
    </location>
</feature>
<dbReference type="SUPFAM" id="SSF52540">
    <property type="entry name" value="P-loop containing nucleoside triphosphate hydrolases"/>
    <property type="match status" value="2"/>
</dbReference>
<evidence type="ECO:0000259" key="11">
    <source>
        <dbReference type="PROSITE" id="PS50893"/>
    </source>
</evidence>
<dbReference type="STRING" id="1035195.HMPREF9997_02035"/>
<dbReference type="GO" id="GO:0016887">
    <property type="term" value="F:ATP hydrolysis activity"/>
    <property type="evidence" value="ECO:0007669"/>
    <property type="project" value="InterPro"/>
</dbReference>
<evidence type="ECO:0000256" key="2">
    <source>
        <dbReference type="ARBA" id="ARBA00005417"/>
    </source>
</evidence>
<dbReference type="PATRIC" id="fig|1035195.3.peg.1827"/>
<dbReference type="eggNOG" id="COG3845">
    <property type="taxonomic scope" value="Bacteria"/>
</dbReference>
<dbReference type="PANTHER" id="PTHR43553:SF23">
    <property type="entry name" value="ABC TRANSPORTER ATP-BINDING COMPONENT"/>
    <property type="match status" value="1"/>
</dbReference>
<keyword evidence="3" id="KW-0813">Transport</keyword>
<dbReference type="AlphaFoldDB" id="L1MDC0"/>
<dbReference type="OrthoDB" id="7757085at2"/>
<dbReference type="SMART" id="SM00382">
    <property type="entry name" value="AAA"/>
    <property type="match status" value="2"/>
</dbReference>
<feature type="domain" description="ABC transporter" evidence="11">
    <location>
        <begin position="263"/>
        <end position="464"/>
    </location>
</feature>
<comment type="similarity">
    <text evidence="2">Belongs to the ABC transporter superfamily.</text>
</comment>
<keyword evidence="6" id="KW-0547">Nucleotide-binding</keyword>
<sequence length="464" mass="49989">MSIHIGDVSVQYSGSEESVLHGISLDIEPGTVTLICGASGSGKSSVLRLINGLIPHFHTVEGTGTVTVDGHNVAETEVHQMGKLTATVFQNPRTQFFTTDVDSELAFAGENYQLPPDTIRARSAEALEYVGISDLAGLNLWGLSGGQLQKVACAQAYAQDTPILLFDEPTSNLDPESIEDFAALLRRLKEQGKTLVIAEHRVYFLAGIVDRVILVEDGRIAQGFTGEEFFQLNDARRRDLGLRCLSAPELTVPEQEPGDVPGLHIDSAVVSFQGKRVLDISGVVFPAGQVTGLVGPNGAGKTTLARVLCGLQKMDRGTPKNGIRLVRAAEDGASISEPMKKGTAFLVMQDVHRQLFAETVAQEADAQHLEQLGLGKLADRHPMSLSGGQKQRLVIATALSMNTHVLILDEPTSGVDYRHLVDISEQLKTLAARGVVVIVISHDHEFLNHCADRIVHLNPLTGKE</sequence>
<keyword evidence="5" id="KW-0677">Repeat</keyword>
<evidence type="ECO:0000256" key="6">
    <source>
        <dbReference type="ARBA" id="ARBA00022741"/>
    </source>
</evidence>
<dbReference type="InterPro" id="IPR015856">
    <property type="entry name" value="ABC_transpr_CbiO/EcfA_su"/>
</dbReference>
<dbReference type="PROSITE" id="PS50893">
    <property type="entry name" value="ABC_TRANSPORTER_2"/>
    <property type="match status" value="2"/>
</dbReference>